<accession>X0S625</accession>
<dbReference type="GO" id="GO:0016757">
    <property type="term" value="F:glycosyltransferase activity"/>
    <property type="evidence" value="ECO:0007669"/>
    <property type="project" value="TreeGrafter"/>
</dbReference>
<dbReference type="Gene3D" id="3.40.50.2000">
    <property type="entry name" value="Glycogen Phosphorylase B"/>
    <property type="match status" value="1"/>
</dbReference>
<evidence type="ECO:0000313" key="1">
    <source>
        <dbReference type="EMBL" id="GAF70676.1"/>
    </source>
</evidence>
<sequence>MPSVSLVSPYKPIICGIADYAYFLTREAPPHCWDVLSFDLDNYGVPLNKDQPSATNHAWYGISSRDDFSASSILQGLEPRANQVLWFQHEFGIWRDNARFVNMLRDLNMPKVVTLHTLHFQSNETRYGLRNEEYSFLHSLLPHTDAITVFSDGVCKAVRHAFPGYTDKVHVLRHGTHLYPRFARMSKPEAKARIHEYLVDESGLDKPSKDNLRQQRVFLDPDTIIIGATGFITASKGTELLYHARNVLQQVLPEHKIAAVYAGLLREVDSSVDSEFAAELKAKYNGVGQFFLETYLPGDMLAAMLRALDIYFYWPGNCTQSGIVAHALGAGTTIACRDVEGVGETVKMAGGLTSADFGQLIFKIAQAILHPKLRVEIPERALGYAEEFSWRNQVLRHLELAGQICPSRVRCPTDRESFAAEPAASSTLSHVGADR</sequence>
<organism evidence="1">
    <name type="scientific">marine sediment metagenome</name>
    <dbReference type="NCBI Taxonomy" id="412755"/>
    <lineage>
        <taxon>unclassified sequences</taxon>
        <taxon>metagenomes</taxon>
        <taxon>ecological metagenomes</taxon>
    </lineage>
</organism>
<dbReference type="PANTHER" id="PTHR45947">
    <property type="entry name" value="SULFOQUINOVOSYL TRANSFERASE SQD2"/>
    <property type="match status" value="1"/>
</dbReference>
<gene>
    <name evidence="1" type="ORF">S01H1_00129</name>
</gene>
<proteinExistence type="predicted"/>
<protein>
    <recommendedName>
        <fullName evidence="2">Glycosyl transferase family 1 domain-containing protein</fullName>
    </recommendedName>
</protein>
<dbReference type="InterPro" id="IPR050194">
    <property type="entry name" value="Glycosyltransferase_grp1"/>
</dbReference>
<dbReference type="PANTHER" id="PTHR45947:SF3">
    <property type="entry name" value="SULFOQUINOVOSYL TRANSFERASE SQD2"/>
    <property type="match status" value="1"/>
</dbReference>
<dbReference type="EMBL" id="BARS01000038">
    <property type="protein sequence ID" value="GAF70676.1"/>
    <property type="molecule type" value="Genomic_DNA"/>
</dbReference>
<evidence type="ECO:0008006" key="2">
    <source>
        <dbReference type="Google" id="ProtNLM"/>
    </source>
</evidence>
<dbReference type="SUPFAM" id="SSF53756">
    <property type="entry name" value="UDP-Glycosyltransferase/glycogen phosphorylase"/>
    <property type="match status" value="1"/>
</dbReference>
<comment type="caution">
    <text evidence="1">The sequence shown here is derived from an EMBL/GenBank/DDBJ whole genome shotgun (WGS) entry which is preliminary data.</text>
</comment>
<name>X0S625_9ZZZZ</name>
<dbReference type="AlphaFoldDB" id="X0S625"/>
<reference evidence="1" key="1">
    <citation type="journal article" date="2014" name="Front. Microbiol.">
        <title>High frequency of phylogenetically diverse reductive dehalogenase-homologous genes in deep subseafloor sedimentary metagenomes.</title>
        <authorList>
            <person name="Kawai M."/>
            <person name="Futagami T."/>
            <person name="Toyoda A."/>
            <person name="Takaki Y."/>
            <person name="Nishi S."/>
            <person name="Hori S."/>
            <person name="Arai W."/>
            <person name="Tsubouchi T."/>
            <person name="Morono Y."/>
            <person name="Uchiyama I."/>
            <person name="Ito T."/>
            <person name="Fujiyama A."/>
            <person name="Inagaki F."/>
            <person name="Takami H."/>
        </authorList>
    </citation>
    <scope>NUCLEOTIDE SEQUENCE</scope>
    <source>
        <strain evidence="1">Expedition CK06-06</strain>
    </source>
</reference>